<feature type="domain" description="DUF4158" evidence="1">
    <location>
        <begin position="7"/>
        <end position="171"/>
    </location>
</feature>
<dbReference type="Pfam" id="PF13700">
    <property type="entry name" value="DUF4158"/>
    <property type="match status" value="1"/>
</dbReference>
<dbReference type="KEGG" id="cfm:BJL90_15620"/>
<accession>A0AAC9RL46</accession>
<evidence type="ECO:0000313" key="5">
    <source>
        <dbReference type="Proteomes" id="UP000192478"/>
    </source>
</evidence>
<reference evidence="3 5" key="2">
    <citation type="submission" date="2017-03" db="EMBL/GenBank/DDBJ databases">
        <title>Complete sequence of Clostridium formicaceticum DSM 92.</title>
        <authorList>
            <person name="Poehlein A."/>
            <person name="Karl M."/>
            <person name="Bengelsdorf F.R."/>
            <person name="Duerre P."/>
            <person name="Daniel R."/>
        </authorList>
    </citation>
    <scope>NUCLEOTIDE SEQUENCE [LARGE SCALE GENOMIC DNA]</scope>
    <source>
        <strain evidence="3 5">DSM 92</strain>
    </source>
</reference>
<dbReference type="Proteomes" id="UP000177894">
    <property type="component" value="Chromosome"/>
</dbReference>
<dbReference type="AlphaFoldDB" id="A0AAC9RL46"/>
<protein>
    <recommendedName>
        <fullName evidence="1">DUF4158 domain-containing protein</fullName>
    </recommendedName>
</protein>
<evidence type="ECO:0000259" key="1">
    <source>
        <dbReference type="Pfam" id="PF13700"/>
    </source>
</evidence>
<name>A0AAC9RL46_9CLOT</name>
<gene>
    <name evidence="2" type="ORF">BJL90_15620</name>
    <name evidence="3" type="ORF">CLFO_20670</name>
</gene>
<evidence type="ECO:0000313" key="4">
    <source>
        <dbReference type="Proteomes" id="UP000177894"/>
    </source>
</evidence>
<proteinExistence type="predicted"/>
<dbReference type="EMBL" id="CP020559">
    <property type="protein sequence ID" value="ARE87667.1"/>
    <property type="molecule type" value="Genomic_DNA"/>
</dbReference>
<dbReference type="Proteomes" id="UP000192478">
    <property type="component" value="Chromosome"/>
</dbReference>
<evidence type="ECO:0000313" key="3">
    <source>
        <dbReference type="EMBL" id="ARE87667.1"/>
    </source>
</evidence>
<dbReference type="InterPro" id="IPR025296">
    <property type="entry name" value="DUF4158"/>
</dbReference>
<sequence length="285" mass="33771">MATPEILLTEEQRLEFTQISPNINEWEIAKYYTFSEQDKEIINRHRRDYNRLGFAVQLGLLRNPGWALNNVSHIPDLVLEYIAEQLNIDPKEMTQYAQRENTRLEHLQEIREEYGYRNFIEQDEESLFSILLSAAIENDNIINLMKTAIETLRKQKIILPGITTIEKFVHDARIKAEDTIIEMINSTITDYQKSLMNRLINAESEETITKLAWLRGDFGYPSPKAFLEVIERLEEIRKLNLNLNIDKLHPNRIRQLSRLGKKYEPHSFRRFDENKRYAILAIYMN</sequence>
<organism evidence="3 5">
    <name type="scientific">Clostridium formicaceticum</name>
    <dbReference type="NCBI Taxonomy" id="1497"/>
    <lineage>
        <taxon>Bacteria</taxon>
        <taxon>Bacillati</taxon>
        <taxon>Bacillota</taxon>
        <taxon>Clostridia</taxon>
        <taxon>Eubacteriales</taxon>
        <taxon>Clostridiaceae</taxon>
        <taxon>Clostridium</taxon>
    </lineage>
</organism>
<dbReference type="RefSeq" id="WP_070970033.1">
    <property type="nucleotide sequence ID" value="NZ_CP017603.1"/>
</dbReference>
<dbReference type="EMBL" id="CP017603">
    <property type="protein sequence ID" value="AOY77150.1"/>
    <property type="molecule type" value="Genomic_DNA"/>
</dbReference>
<reference evidence="2 4" key="1">
    <citation type="submission" date="2016-10" db="EMBL/GenBank/DDBJ databases">
        <title>Complete Genome Sequence of Acetogen Clostridium formicoaceticum ATCC 27076.</title>
        <authorList>
            <person name="Bao T."/>
            <person name="Cheng C."/>
            <person name="Zhao J."/>
            <person name="Yang S.-T."/>
            <person name="Wang J."/>
            <person name="Wang M."/>
        </authorList>
    </citation>
    <scope>NUCLEOTIDE SEQUENCE [LARGE SCALE GENOMIC DNA]</scope>
    <source>
        <strain evidence="2 4">ATCC 27076</strain>
    </source>
</reference>
<evidence type="ECO:0000313" key="2">
    <source>
        <dbReference type="EMBL" id="AOY77150.1"/>
    </source>
</evidence>
<keyword evidence="4" id="KW-1185">Reference proteome</keyword>